<proteinExistence type="predicted"/>
<gene>
    <name evidence="1" type="ORF">MSG28_001203</name>
</gene>
<evidence type="ECO:0000313" key="2">
    <source>
        <dbReference type="Proteomes" id="UP001064048"/>
    </source>
</evidence>
<evidence type="ECO:0000313" key="1">
    <source>
        <dbReference type="EMBL" id="KAI8431159.1"/>
    </source>
</evidence>
<dbReference type="Proteomes" id="UP001064048">
    <property type="component" value="Chromosome Z"/>
</dbReference>
<dbReference type="EMBL" id="CM046131">
    <property type="protein sequence ID" value="KAI8431159.1"/>
    <property type="molecule type" value="Genomic_DNA"/>
</dbReference>
<comment type="caution">
    <text evidence="1">The sequence shown here is derived from an EMBL/GenBank/DDBJ whole genome shotgun (WGS) entry which is preliminary data.</text>
</comment>
<name>A0ACC0K469_CHOFU</name>
<keyword evidence="2" id="KW-1185">Reference proteome</keyword>
<sequence>MFVCFLFFGFVFGFSETTDSRHFGQGQLGGFPKWRMAGIKRGDHAKFWPQKENRLNNRSRAFTISGNSNGPVNAMVGSGVGPNSCANDWLLVPCASNVGRVQPAQALCTDRICGGTFSAELSMQASSVMSTVKPFRLWFHTDNVEAPLDIGNRGFCLNYIQQPCTNNVM</sequence>
<protein>
    <submittedName>
        <fullName evidence="1">Uncharacterized protein</fullName>
    </submittedName>
</protein>
<organism evidence="1 2">
    <name type="scientific">Choristoneura fumiferana</name>
    <name type="common">Spruce budworm moth</name>
    <name type="synonym">Archips fumiferana</name>
    <dbReference type="NCBI Taxonomy" id="7141"/>
    <lineage>
        <taxon>Eukaryota</taxon>
        <taxon>Metazoa</taxon>
        <taxon>Ecdysozoa</taxon>
        <taxon>Arthropoda</taxon>
        <taxon>Hexapoda</taxon>
        <taxon>Insecta</taxon>
        <taxon>Pterygota</taxon>
        <taxon>Neoptera</taxon>
        <taxon>Endopterygota</taxon>
        <taxon>Lepidoptera</taxon>
        <taxon>Glossata</taxon>
        <taxon>Ditrysia</taxon>
        <taxon>Tortricoidea</taxon>
        <taxon>Tortricidae</taxon>
        <taxon>Tortricinae</taxon>
        <taxon>Choristoneura</taxon>
    </lineage>
</organism>
<reference evidence="1 2" key="1">
    <citation type="journal article" date="2022" name="Genome Biol. Evol.">
        <title>The Spruce Budworm Genome: Reconstructing the Evolutionary History of Antifreeze Proteins.</title>
        <authorList>
            <person name="Beliveau C."/>
            <person name="Gagne P."/>
            <person name="Picq S."/>
            <person name="Vernygora O."/>
            <person name="Keeling C.I."/>
            <person name="Pinkney K."/>
            <person name="Doucet D."/>
            <person name="Wen F."/>
            <person name="Johnston J.S."/>
            <person name="Maaroufi H."/>
            <person name="Boyle B."/>
            <person name="Laroche J."/>
            <person name="Dewar K."/>
            <person name="Juretic N."/>
            <person name="Blackburn G."/>
            <person name="Nisole A."/>
            <person name="Brunet B."/>
            <person name="Brandao M."/>
            <person name="Lumley L."/>
            <person name="Duan J."/>
            <person name="Quan G."/>
            <person name="Lucarotti C.J."/>
            <person name="Roe A.D."/>
            <person name="Sperling F.A.H."/>
            <person name="Levesque R.C."/>
            <person name="Cusson M."/>
        </authorList>
    </citation>
    <scope>NUCLEOTIDE SEQUENCE [LARGE SCALE GENOMIC DNA]</scope>
    <source>
        <strain evidence="1">Glfc:IPQL:Cfum</strain>
    </source>
</reference>
<accession>A0ACC0K469</accession>